<dbReference type="AlphaFoldDB" id="A0A067S8D6"/>
<accession>A0A067S8D6</accession>
<evidence type="ECO:0000313" key="3">
    <source>
        <dbReference type="Proteomes" id="UP000027222"/>
    </source>
</evidence>
<feature type="compositionally biased region" description="Low complexity" evidence="1">
    <location>
        <begin position="68"/>
        <end position="101"/>
    </location>
</feature>
<evidence type="ECO:0000256" key="1">
    <source>
        <dbReference type="SAM" id="MobiDB-lite"/>
    </source>
</evidence>
<reference evidence="3" key="1">
    <citation type="journal article" date="2014" name="Proc. Natl. Acad. Sci. U.S.A.">
        <title>Extensive sampling of basidiomycete genomes demonstrates inadequacy of the white-rot/brown-rot paradigm for wood decay fungi.</title>
        <authorList>
            <person name="Riley R."/>
            <person name="Salamov A.A."/>
            <person name="Brown D.W."/>
            <person name="Nagy L.G."/>
            <person name="Floudas D."/>
            <person name="Held B.W."/>
            <person name="Levasseur A."/>
            <person name="Lombard V."/>
            <person name="Morin E."/>
            <person name="Otillar R."/>
            <person name="Lindquist E.A."/>
            <person name="Sun H."/>
            <person name="LaButti K.M."/>
            <person name="Schmutz J."/>
            <person name="Jabbour D."/>
            <person name="Luo H."/>
            <person name="Baker S.E."/>
            <person name="Pisabarro A.G."/>
            <person name="Walton J.D."/>
            <person name="Blanchette R.A."/>
            <person name="Henrissat B."/>
            <person name="Martin F."/>
            <person name="Cullen D."/>
            <person name="Hibbett D.S."/>
            <person name="Grigoriev I.V."/>
        </authorList>
    </citation>
    <scope>NUCLEOTIDE SEQUENCE [LARGE SCALE GENOMIC DNA]</scope>
    <source>
        <strain evidence="3">CBS 339.88</strain>
    </source>
</reference>
<dbReference type="HOGENOM" id="CLU_1261601_0_0_1"/>
<feature type="region of interest" description="Disordered" evidence="1">
    <location>
        <begin position="1"/>
        <end position="41"/>
    </location>
</feature>
<dbReference type="EMBL" id="KL142417">
    <property type="protein sequence ID" value="KDR67135.1"/>
    <property type="molecule type" value="Genomic_DNA"/>
</dbReference>
<keyword evidence="3" id="KW-1185">Reference proteome</keyword>
<name>A0A067S8D6_GALM3</name>
<feature type="region of interest" description="Disordered" evidence="1">
    <location>
        <begin position="67"/>
        <end position="105"/>
    </location>
</feature>
<sequence length="219" mass="24244">MLRKTELDGEGNSGRNNFDDGEANHSDSSMNRRSSSSTARFRHVSIAPSTCEDDCAISLRYYIRPSRRGSFSSKSDSTSLTTLHCYSRPSPRTFRSPSEPSYQDLEDAAPAGYVDDEGVGEDQDDGKARQHPLSILPLLLLALVAPPLATMTSTTTHQFLFDIHDLRVYTPSFDEVRLARAPGVEAQEAEAEEMDSTEDEFGGKTRNSATRTRRTKRGC</sequence>
<feature type="compositionally biased region" description="Low complexity" evidence="1">
    <location>
        <begin position="26"/>
        <end position="37"/>
    </location>
</feature>
<feature type="region of interest" description="Disordered" evidence="1">
    <location>
        <begin position="184"/>
        <end position="219"/>
    </location>
</feature>
<gene>
    <name evidence="2" type="ORF">GALMADRAFT_147351</name>
</gene>
<protein>
    <submittedName>
        <fullName evidence="2">Uncharacterized protein</fullName>
    </submittedName>
</protein>
<proteinExistence type="predicted"/>
<feature type="compositionally biased region" description="Acidic residues" evidence="1">
    <location>
        <begin position="187"/>
        <end position="200"/>
    </location>
</feature>
<dbReference type="Proteomes" id="UP000027222">
    <property type="component" value="Unassembled WGS sequence"/>
</dbReference>
<evidence type="ECO:0000313" key="2">
    <source>
        <dbReference type="EMBL" id="KDR67135.1"/>
    </source>
</evidence>
<organism evidence="2 3">
    <name type="scientific">Galerina marginata (strain CBS 339.88)</name>
    <dbReference type="NCBI Taxonomy" id="685588"/>
    <lineage>
        <taxon>Eukaryota</taxon>
        <taxon>Fungi</taxon>
        <taxon>Dikarya</taxon>
        <taxon>Basidiomycota</taxon>
        <taxon>Agaricomycotina</taxon>
        <taxon>Agaricomycetes</taxon>
        <taxon>Agaricomycetidae</taxon>
        <taxon>Agaricales</taxon>
        <taxon>Agaricineae</taxon>
        <taxon>Strophariaceae</taxon>
        <taxon>Galerina</taxon>
    </lineage>
</organism>